<dbReference type="AlphaFoldDB" id="A0A382G055"/>
<feature type="non-terminal residue" evidence="1">
    <location>
        <position position="88"/>
    </location>
</feature>
<accession>A0A382G055</accession>
<dbReference type="InterPro" id="IPR014123">
    <property type="entry name" value="Superoxide_dismutase_Ni-type"/>
</dbReference>
<gene>
    <name evidence="1" type="ORF">METZ01_LOCUS221103</name>
</gene>
<proteinExistence type="predicted"/>
<evidence type="ECO:0000313" key="1">
    <source>
        <dbReference type="EMBL" id="SVB68249.1"/>
    </source>
</evidence>
<dbReference type="InterPro" id="IPR036502">
    <property type="entry name" value="NiSOD_sf"/>
</dbReference>
<dbReference type="SUPFAM" id="SSF109770">
    <property type="entry name" value="Nickel-containing superoxide dismutase, NiSOD"/>
    <property type="match status" value="1"/>
</dbReference>
<reference evidence="1" key="1">
    <citation type="submission" date="2018-05" db="EMBL/GenBank/DDBJ databases">
        <authorList>
            <person name="Lanie J.A."/>
            <person name="Ng W.-L."/>
            <person name="Kazmierczak K.M."/>
            <person name="Andrzejewski T.M."/>
            <person name="Davidsen T.M."/>
            <person name="Wayne K.J."/>
            <person name="Tettelin H."/>
            <person name="Glass J.I."/>
            <person name="Rusch D."/>
            <person name="Podicherti R."/>
            <person name="Tsui H.-C.T."/>
            <person name="Winkler M.E."/>
        </authorList>
    </citation>
    <scope>NUCLEOTIDE SEQUENCE</scope>
</reference>
<organism evidence="1">
    <name type="scientific">marine metagenome</name>
    <dbReference type="NCBI Taxonomy" id="408172"/>
    <lineage>
        <taxon>unclassified sequences</taxon>
        <taxon>metagenomes</taxon>
        <taxon>ecological metagenomes</taxon>
    </lineage>
</organism>
<sequence>MVSLNPIHIVKHWMFPERPVCAHCDVPCGIYDPHLAQIAAHTVVRMSTLINDLEKPGADATQDQSAIYVHKISRMTTVKEHHAELVKQ</sequence>
<dbReference type="GO" id="GO:0004784">
    <property type="term" value="F:superoxide dismutase activity"/>
    <property type="evidence" value="ECO:0007669"/>
    <property type="project" value="InterPro"/>
</dbReference>
<dbReference type="Gene3D" id="1.20.120.400">
    <property type="entry name" value="Nickel-containing superoxide dismutase"/>
    <property type="match status" value="1"/>
</dbReference>
<protein>
    <recommendedName>
        <fullName evidence="2">Superoxide dismutase, Ni</fullName>
    </recommendedName>
</protein>
<dbReference type="GO" id="GO:0016151">
    <property type="term" value="F:nickel cation binding"/>
    <property type="evidence" value="ECO:0007669"/>
    <property type="project" value="InterPro"/>
</dbReference>
<evidence type="ECO:0008006" key="2">
    <source>
        <dbReference type="Google" id="ProtNLM"/>
    </source>
</evidence>
<name>A0A382G055_9ZZZZ</name>
<dbReference type="Pfam" id="PF09055">
    <property type="entry name" value="Sod_Ni"/>
    <property type="match status" value="1"/>
</dbReference>
<dbReference type="EMBL" id="UINC01052663">
    <property type="protein sequence ID" value="SVB68249.1"/>
    <property type="molecule type" value="Genomic_DNA"/>
</dbReference>